<organism evidence="2 3">
    <name type="scientific">Malus domestica</name>
    <name type="common">Apple</name>
    <name type="synonym">Pyrus malus</name>
    <dbReference type="NCBI Taxonomy" id="3750"/>
    <lineage>
        <taxon>Eukaryota</taxon>
        <taxon>Viridiplantae</taxon>
        <taxon>Streptophyta</taxon>
        <taxon>Embryophyta</taxon>
        <taxon>Tracheophyta</taxon>
        <taxon>Spermatophyta</taxon>
        <taxon>Magnoliopsida</taxon>
        <taxon>eudicotyledons</taxon>
        <taxon>Gunneridae</taxon>
        <taxon>Pentapetalae</taxon>
        <taxon>rosids</taxon>
        <taxon>fabids</taxon>
        <taxon>Rosales</taxon>
        <taxon>Rosaceae</taxon>
        <taxon>Amygdaloideae</taxon>
        <taxon>Maleae</taxon>
        <taxon>Malus</taxon>
    </lineage>
</organism>
<feature type="region of interest" description="Disordered" evidence="1">
    <location>
        <begin position="81"/>
        <end position="100"/>
    </location>
</feature>
<sequence length="118" mass="13200">MAIRVLIDVDVCLPLKRVLVVNGKSCQLFSIMKSCLRRTVENCGCDQEEKDVSWSMINKMFGDDPNVLSNEDVKGLGFALPDREEDRVGDKSRVGPDDDDKTVIELGGAHLKIEENIY</sequence>
<keyword evidence="3" id="KW-1185">Reference proteome</keyword>
<evidence type="ECO:0000256" key="1">
    <source>
        <dbReference type="SAM" id="MobiDB-lite"/>
    </source>
</evidence>
<protein>
    <submittedName>
        <fullName evidence="2">Uncharacterized protein</fullName>
    </submittedName>
</protein>
<dbReference type="EMBL" id="RDQH01000332">
    <property type="protein sequence ID" value="RXH97372.1"/>
    <property type="molecule type" value="Genomic_DNA"/>
</dbReference>
<feature type="compositionally biased region" description="Basic and acidic residues" evidence="1">
    <location>
        <begin position="81"/>
        <end position="96"/>
    </location>
</feature>
<evidence type="ECO:0000313" key="2">
    <source>
        <dbReference type="EMBL" id="RXH97372.1"/>
    </source>
</evidence>
<proteinExistence type="predicted"/>
<reference evidence="2 3" key="1">
    <citation type="submission" date="2018-10" db="EMBL/GenBank/DDBJ databases">
        <title>A high-quality apple genome assembly.</title>
        <authorList>
            <person name="Hu J."/>
        </authorList>
    </citation>
    <scope>NUCLEOTIDE SEQUENCE [LARGE SCALE GENOMIC DNA]</scope>
    <source>
        <strain evidence="3">cv. HFTH1</strain>
        <tissue evidence="2">Young leaf</tissue>
    </source>
</reference>
<dbReference type="AlphaFoldDB" id="A0A498JV95"/>
<comment type="caution">
    <text evidence="2">The sequence shown here is derived from an EMBL/GenBank/DDBJ whole genome shotgun (WGS) entry which is preliminary data.</text>
</comment>
<accession>A0A498JV95</accession>
<dbReference type="Proteomes" id="UP000290289">
    <property type="component" value="Chromosome 6"/>
</dbReference>
<name>A0A498JV95_MALDO</name>
<gene>
    <name evidence="2" type="ORF">DVH24_036040</name>
</gene>
<evidence type="ECO:0000313" key="3">
    <source>
        <dbReference type="Proteomes" id="UP000290289"/>
    </source>
</evidence>